<comment type="caution">
    <text evidence="1">The sequence shown here is derived from an EMBL/GenBank/DDBJ whole genome shotgun (WGS) entry which is preliminary data.</text>
</comment>
<accession>A0A0L6W4Q2</accession>
<dbReference type="EMBL" id="LGTE01000003">
    <property type="protein sequence ID" value="KNZ70557.1"/>
    <property type="molecule type" value="Genomic_DNA"/>
</dbReference>
<gene>
    <name evidence="1" type="ORF">Tfer_0741</name>
</gene>
<proteinExistence type="predicted"/>
<dbReference type="AlphaFoldDB" id="A0A0L6W4Q2"/>
<dbReference type="RefSeq" id="WP_052216923.1">
    <property type="nucleotide sequence ID" value="NZ_LGTE01000003.1"/>
</dbReference>
<organism evidence="1 2">
    <name type="scientific">Thermincola ferriacetica</name>
    <dbReference type="NCBI Taxonomy" id="281456"/>
    <lineage>
        <taxon>Bacteria</taxon>
        <taxon>Bacillati</taxon>
        <taxon>Bacillota</taxon>
        <taxon>Clostridia</taxon>
        <taxon>Eubacteriales</taxon>
        <taxon>Thermincolaceae</taxon>
        <taxon>Thermincola</taxon>
    </lineage>
</organism>
<keyword evidence="2" id="KW-1185">Reference proteome</keyword>
<sequence precursor="true">MNKWFKLAVVAFAGIVISLGGLYFVQAFDGQNTHSGTNHTTYLQGQIQGGANQPTGNFTGQFQHDGYQGFIPNQFPGPFWGIGHANNAHYPLEMQNRINMINQQMNQMRYQMNFLMNQMSQRENMNMSGPSNMNDMNEMNRMPMM</sequence>
<evidence type="ECO:0000313" key="1">
    <source>
        <dbReference type="EMBL" id="KNZ70557.1"/>
    </source>
</evidence>
<name>A0A0L6W4Q2_9FIRM</name>
<evidence type="ECO:0000313" key="2">
    <source>
        <dbReference type="Proteomes" id="UP000037175"/>
    </source>
</evidence>
<protein>
    <submittedName>
        <fullName evidence="1">Uncharacterized protein</fullName>
    </submittedName>
</protein>
<dbReference type="Proteomes" id="UP000037175">
    <property type="component" value="Unassembled WGS sequence"/>
</dbReference>
<reference evidence="2" key="1">
    <citation type="submission" date="2015-07" db="EMBL/GenBank/DDBJ databases">
        <title>Complete Genome of Thermincola ferriacetica strain Z-0001T.</title>
        <authorList>
            <person name="Lusk B."/>
            <person name="Badalamenti J.P."/>
            <person name="Parameswaran P."/>
            <person name="Bond D.R."/>
            <person name="Torres C.I."/>
        </authorList>
    </citation>
    <scope>NUCLEOTIDE SEQUENCE [LARGE SCALE GENOMIC DNA]</scope>
    <source>
        <strain evidence="2">Z-0001</strain>
    </source>
</reference>